<evidence type="ECO:0000256" key="9">
    <source>
        <dbReference type="ARBA" id="ARBA00030904"/>
    </source>
</evidence>
<name>A0A927RIS9_9ACTN</name>
<dbReference type="InterPro" id="IPR023457">
    <property type="entry name" value="Met-tRNA_synth_2"/>
</dbReference>
<dbReference type="SUPFAM" id="SSF47323">
    <property type="entry name" value="Anticodon-binding domain of a subclass of class I aminoacyl-tRNA synthetases"/>
    <property type="match status" value="1"/>
</dbReference>
<dbReference type="PANTHER" id="PTHR43326">
    <property type="entry name" value="METHIONYL-TRNA SYNTHETASE"/>
    <property type="match status" value="1"/>
</dbReference>
<sequence>MSTAPQRFYVTTSIPYVNADPHLGFALELVQADVLARHRRLRGDEVRYQSGTDDNALKNVQAAERAGVPVQEFVDAHALAFEKQREVLNLSYDDFLRTSRDPRHRPGADRLWQACADAGDLYRRHYEGLYCVGCEQFYTEDELLDGLCPQHEVPPQLVSEENWFFRLSRYQDALRDLLDSGALRIEPQARANEVRAFLDAGLNDFSISRSIDRAHGWGVPVPGDPAQVMYVWWDALGNYITSLDFGTGEDAEAFRTWWHDSDRRVHVIGKDIVRFHAIYWPAMLLSAGLSLPTEIFVHDFLTANGRKFSKSLGNVVDPVKLTEEFGVDALRWWLAAKVPKLGDTDFTLERLVAAANRDLAGGIGNLTQRVVSMVHRYRDGVVPDLDDPVLADVRRDDPNGAALTSACGELPGRIDRALADFDLRTAAAAVTAIIAQANRYVEEVAPWLLARAERDGEEDAGRRLDVALGALTATVRALATELRPFVPDLAARVAAQCGLTAESTAESTVESGTASGTAERILPPPAAVFPRLELPLDLVTP</sequence>
<dbReference type="InterPro" id="IPR009080">
    <property type="entry name" value="tRNAsynth_Ia_anticodon-bd"/>
</dbReference>
<dbReference type="RefSeq" id="WP_192749314.1">
    <property type="nucleotide sequence ID" value="NZ_BAABJL010000002.1"/>
</dbReference>
<evidence type="ECO:0000256" key="1">
    <source>
        <dbReference type="ARBA" id="ARBA00003314"/>
    </source>
</evidence>
<evidence type="ECO:0000256" key="2">
    <source>
        <dbReference type="ARBA" id="ARBA00012838"/>
    </source>
</evidence>
<feature type="domain" description="Methionyl/Leucyl tRNA synthetase" evidence="11">
    <location>
        <begin position="155"/>
        <end position="370"/>
    </location>
</feature>
<comment type="similarity">
    <text evidence="10">Belongs to the class-I aminoacyl-tRNA synthetase family.</text>
</comment>
<dbReference type="Gene3D" id="1.10.730.10">
    <property type="entry name" value="Isoleucyl-tRNA Synthetase, Domain 1"/>
    <property type="match status" value="1"/>
</dbReference>
<protein>
    <recommendedName>
        <fullName evidence="3">Methionine--tRNA ligase</fullName>
        <ecNumber evidence="2">6.1.1.10</ecNumber>
    </recommendedName>
    <alternativeName>
        <fullName evidence="9">Methionyl-tRNA synthetase</fullName>
    </alternativeName>
</protein>
<dbReference type="GO" id="GO:0005524">
    <property type="term" value="F:ATP binding"/>
    <property type="evidence" value="ECO:0007669"/>
    <property type="project" value="UniProtKB-KW"/>
</dbReference>
<evidence type="ECO:0000259" key="11">
    <source>
        <dbReference type="Pfam" id="PF09334"/>
    </source>
</evidence>
<dbReference type="Pfam" id="PF09334">
    <property type="entry name" value="tRNA-synt_1g"/>
    <property type="match status" value="2"/>
</dbReference>
<organism evidence="13 14">
    <name type="scientific">Actinopolymorpha pittospori</name>
    <dbReference type="NCBI Taxonomy" id="648752"/>
    <lineage>
        <taxon>Bacteria</taxon>
        <taxon>Bacillati</taxon>
        <taxon>Actinomycetota</taxon>
        <taxon>Actinomycetes</taxon>
        <taxon>Propionibacteriales</taxon>
        <taxon>Actinopolymorphaceae</taxon>
        <taxon>Actinopolymorpha</taxon>
    </lineage>
</organism>
<dbReference type="NCBIfam" id="TIGR00398">
    <property type="entry name" value="metG"/>
    <property type="match status" value="1"/>
</dbReference>
<dbReference type="EC" id="6.1.1.10" evidence="2"/>
<evidence type="ECO:0000259" key="12">
    <source>
        <dbReference type="Pfam" id="PF19303"/>
    </source>
</evidence>
<keyword evidence="4 10" id="KW-0436">Ligase</keyword>
<feature type="domain" description="Methionyl/Leucyl tRNA synthetase" evidence="11">
    <location>
        <begin position="9"/>
        <end position="151"/>
    </location>
</feature>
<evidence type="ECO:0000256" key="3">
    <source>
        <dbReference type="ARBA" id="ARBA00018753"/>
    </source>
</evidence>
<reference evidence="13" key="1">
    <citation type="submission" date="2020-10" db="EMBL/GenBank/DDBJ databases">
        <title>Sequencing the genomes of 1000 actinobacteria strains.</title>
        <authorList>
            <person name="Klenk H.-P."/>
        </authorList>
    </citation>
    <scope>NUCLEOTIDE SEQUENCE</scope>
    <source>
        <strain evidence="13">DSM 45354</strain>
    </source>
</reference>
<keyword evidence="8 10" id="KW-0030">Aminoacyl-tRNA synthetase</keyword>
<dbReference type="SUPFAM" id="SSF52374">
    <property type="entry name" value="Nucleotidylyl transferase"/>
    <property type="match status" value="1"/>
</dbReference>
<dbReference type="InterPro" id="IPR014729">
    <property type="entry name" value="Rossmann-like_a/b/a_fold"/>
</dbReference>
<accession>A0A927RIS9</accession>
<evidence type="ECO:0000256" key="7">
    <source>
        <dbReference type="ARBA" id="ARBA00022917"/>
    </source>
</evidence>
<keyword evidence="14" id="KW-1185">Reference proteome</keyword>
<dbReference type="Proteomes" id="UP000638648">
    <property type="component" value="Unassembled WGS sequence"/>
</dbReference>
<dbReference type="CDD" id="cd00814">
    <property type="entry name" value="MetRS_core"/>
    <property type="match status" value="1"/>
</dbReference>
<evidence type="ECO:0000256" key="10">
    <source>
        <dbReference type="RuleBase" id="RU363039"/>
    </source>
</evidence>
<keyword evidence="7 10" id="KW-0648">Protein biosynthesis</keyword>
<dbReference type="InterPro" id="IPR033911">
    <property type="entry name" value="MetRS_core"/>
</dbReference>
<feature type="domain" description="Methionyl-tRNA synthetase anticodon-binding" evidence="12">
    <location>
        <begin position="414"/>
        <end position="502"/>
    </location>
</feature>
<evidence type="ECO:0000256" key="6">
    <source>
        <dbReference type="ARBA" id="ARBA00022840"/>
    </source>
</evidence>
<dbReference type="FunFam" id="2.170.220.10:FF:000003">
    <property type="entry name" value="Methionine--tRNA ligase"/>
    <property type="match status" value="1"/>
</dbReference>
<dbReference type="InterPro" id="IPR041872">
    <property type="entry name" value="Anticodon_Met"/>
</dbReference>
<comment type="caution">
    <text evidence="13">The sequence shown here is derived from an EMBL/GenBank/DDBJ whole genome shotgun (WGS) entry which is preliminary data.</text>
</comment>
<dbReference type="Pfam" id="PF19303">
    <property type="entry name" value="Anticodon_3"/>
    <property type="match status" value="1"/>
</dbReference>
<dbReference type="PANTHER" id="PTHR43326:SF1">
    <property type="entry name" value="METHIONINE--TRNA LIGASE, MITOCHONDRIAL"/>
    <property type="match status" value="1"/>
</dbReference>
<gene>
    <name evidence="13" type="ORF">HEB94_001726</name>
</gene>
<keyword evidence="6 10" id="KW-0067">ATP-binding</keyword>
<dbReference type="Gene3D" id="2.170.220.10">
    <property type="match status" value="1"/>
</dbReference>
<dbReference type="InterPro" id="IPR015413">
    <property type="entry name" value="Methionyl/Leucyl_tRNA_Synth"/>
</dbReference>
<dbReference type="GO" id="GO:0004825">
    <property type="term" value="F:methionine-tRNA ligase activity"/>
    <property type="evidence" value="ECO:0007669"/>
    <property type="project" value="UniProtKB-EC"/>
</dbReference>
<evidence type="ECO:0000256" key="4">
    <source>
        <dbReference type="ARBA" id="ARBA00022598"/>
    </source>
</evidence>
<comment type="function">
    <text evidence="1">Is required not only for elongation of protein synthesis but also for the initiation of all mRNA translation through initiator tRNA(fMet) aminoacylation.</text>
</comment>
<proteinExistence type="inferred from homology"/>
<dbReference type="AlphaFoldDB" id="A0A927RIS9"/>
<evidence type="ECO:0000256" key="8">
    <source>
        <dbReference type="ARBA" id="ARBA00023146"/>
    </source>
</evidence>
<dbReference type="PRINTS" id="PR01041">
    <property type="entry name" value="TRNASYNTHMET"/>
</dbReference>
<evidence type="ECO:0000313" key="14">
    <source>
        <dbReference type="Proteomes" id="UP000638648"/>
    </source>
</evidence>
<evidence type="ECO:0000313" key="13">
    <source>
        <dbReference type="EMBL" id="MBE1604878.1"/>
    </source>
</evidence>
<keyword evidence="5 10" id="KW-0547">Nucleotide-binding</keyword>
<dbReference type="EMBL" id="JADBEM010000001">
    <property type="protein sequence ID" value="MBE1604878.1"/>
    <property type="molecule type" value="Genomic_DNA"/>
</dbReference>
<evidence type="ECO:0000256" key="5">
    <source>
        <dbReference type="ARBA" id="ARBA00022741"/>
    </source>
</evidence>
<dbReference type="InterPro" id="IPR014758">
    <property type="entry name" value="Met-tRNA_synth"/>
</dbReference>
<dbReference type="GO" id="GO:0006431">
    <property type="term" value="P:methionyl-tRNA aminoacylation"/>
    <property type="evidence" value="ECO:0007669"/>
    <property type="project" value="InterPro"/>
</dbReference>
<dbReference type="Gene3D" id="3.40.50.620">
    <property type="entry name" value="HUPs"/>
    <property type="match status" value="1"/>
</dbReference>